<evidence type="ECO:0000256" key="1">
    <source>
        <dbReference type="ARBA" id="ARBA00022676"/>
    </source>
</evidence>
<dbReference type="PANTHER" id="PTHR48043">
    <property type="entry name" value="EG:EG0003.4 PROTEIN-RELATED"/>
    <property type="match status" value="1"/>
</dbReference>
<evidence type="ECO:0000313" key="4">
    <source>
        <dbReference type="EMBL" id="RBA15501.1"/>
    </source>
</evidence>
<name>A0A365N3W5_GIBIN</name>
<dbReference type="Pfam" id="PF00201">
    <property type="entry name" value="UDPGT"/>
    <property type="match status" value="1"/>
</dbReference>
<evidence type="ECO:0008006" key="6">
    <source>
        <dbReference type="Google" id="ProtNLM"/>
    </source>
</evidence>
<sequence length="387" mass="43685">MTPPTPPRKILMVVTVGGYTHAAPVLEIGKVLAQRGHVVDFATLEGQESWTMGYEYISQLHLMGHGPSHEDLEAYYLRMQENQLVIFKALPSIIKWVKWTKQIRQDARVNYPLPAPSKPNYLVLINSFFGLEVSKDIPPLVQEIRPILADAYPPLSEPYEGFLEKHKKTLYLALVIWSISEAARRDIDTSHQFSGTGGKGFTFASLLKGEHSSFVITTFAPQRVILDHDHTVIYLTYGGGSSANEGLYHRKLMLAIGFFFDQISNVPRLVASGTSEALDKFRFTPEEVCQKIKLLSEDIDGLYKRNCTRMQRIARAASRRKELGADLIEEVMYDTEGRFDGEKELRPMHLQTADMRMSTFKARNWDLWLVGLVTLGVVPLASITVGK</sequence>
<protein>
    <recommendedName>
        <fullName evidence="6">UDP-glucoronosyl and UDP-glucosyl transferase</fullName>
    </recommendedName>
</protein>
<feature type="transmembrane region" description="Helical" evidence="3">
    <location>
        <begin position="365"/>
        <end position="385"/>
    </location>
</feature>
<dbReference type="EMBL" id="PKMI01000022">
    <property type="protein sequence ID" value="RBA15501.1"/>
    <property type="molecule type" value="Genomic_DNA"/>
</dbReference>
<keyword evidence="2" id="KW-0808">Transferase</keyword>
<accession>A0A365N3W5</accession>
<evidence type="ECO:0000313" key="5">
    <source>
        <dbReference type="Proteomes" id="UP000251714"/>
    </source>
</evidence>
<keyword evidence="1" id="KW-0328">Glycosyltransferase</keyword>
<proteinExistence type="predicted"/>
<keyword evidence="3" id="KW-0812">Transmembrane</keyword>
<keyword evidence="3" id="KW-0472">Membrane</keyword>
<dbReference type="Proteomes" id="UP000251714">
    <property type="component" value="Unassembled WGS sequence"/>
</dbReference>
<dbReference type="InterPro" id="IPR050271">
    <property type="entry name" value="UDP-glycosyltransferase"/>
</dbReference>
<dbReference type="GO" id="GO:0008194">
    <property type="term" value="F:UDP-glycosyltransferase activity"/>
    <property type="evidence" value="ECO:0007669"/>
    <property type="project" value="InterPro"/>
</dbReference>
<dbReference type="PANTHER" id="PTHR48043:SF145">
    <property type="entry name" value="FI06409P-RELATED"/>
    <property type="match status" value="1"/>
</dbReference>
<evidence type="ECO:0000256" key="2">
    <source>
        <dbReference type="ARBA" id="ARBA00022679"/>
    </source>
</evidence>
<evidence type="ECO:0000256" key="3">
    <source>
        <dbReference type="SAM" id="Phobius"/>
    </source>
</evidence>
<reference evidence="4 5" key="1">
    <citation type="submission" date="2017-12" db="EMBL/GenBank/DDBJ databases">
        <title>Genome sequence of the mycotoxigenic crop pathogen Fusarium proliferatum, strain ITEM 2341 from Date Palm.</title>
        <authorList>
            <person name="Almiman B.F."/>
            <person name="Shittu T.A."/>
            <person name="Muthumeenakshi S."/>
            <person name="Baroncelli R."/>
            <person name="Sreenivasaprasada S."/>
        </authorList>
    </citation>
    <scope>NUCLEOTIDE SEQUENCE [LARGE SCALE GENOMIC DNA]</scope>
    <source>
        <strain evidence="4 5">ITEM 2341</strain>
    </source>
</reference>
<keyword evidence="3" id="KW-1133">Transmembrane helix</keyword>
<dbReference type="InterPro" id="IPR002213">
    <property type="entry name" value="UDP_glucos_trans"/>
</dbReference>
<dbReference type="SUPFAM" id="SSF53756">
    <property type="entry name" value="UDP-Glycosyltransferase/glycogen phosphorylase"/>
    <property type="match status" value="1"/>
</dbReference>
<dbReference type="AlphaFoldDB" id="A0A365N3W5"/>
<dbReference type="Gene3D" id="3.40.50.2000">
    <property type="entry name" value="Glycogen Phosphorylase B"/>
    <property type="match status" value="1"/>
</dbReference>
<gene>
    <name evidence="4" type="ORF">FPRO05_12575</name>
</gene>
<comment type="caution">
    <text evidence="4">The sequence shown here is derived from an EMBL/GenBank/DDBJ whole genome shotgun (WGS) entry which is preliminary data.</text>
</comment>
<organism evidence="4 5">
    <name type="scientific">Gibberella intermedia</name>
    <name type="common">Bulb rot disease fungus</name>
    <name type="synonym">Fusarium proliferatum</name>
    <dbReference type="NCBI Taxonomy" id="948311"/>
    <lineage>
        <taxon>Eukaryota</taxon>
        <taxon>Fungi</taxon>
        <taxon>Dikarya</taxon>
        <taxon>Ascomycota</taxon>
        <taxon>Pezizomycotina</taxon>
        <taxon>Sordariomycetes</taxon>
        <taxon>Hypocreomycetidae</taxon>
        <taxon>Hypocreales</taxon>
        <taxon>Nectriaceae</taxon>
        <taxon>Fusarium</taxon>
        <taxon>Fusarium fujikuroi species complex</taxon>
    </lineage>
</organism>